<protein>
    <submittedName>
        <fullName evidence="8">Sigma-70 family RNA polymerase sigma factor</fullName>
    </submittedName>
</protein>
<dbReference type="NCBIfam" id="TIGR02937">
    <property type="entry name" value="sigma70-ECF"/>
    <property type="match status" value="1"/>
</dbReference>
<feature type="domain" description="RNA polymerase sigma factor 70 region 4 type 2" evidence="7">
    <location>
        <begin position="163"/>
        <end position="213"/>
    </location>
</feature>
<dbReference type="InterPro" id="IPR014284">
    <property type="entry name" value="RNA_pol_sigma-70_dom"/>
</dbReference>
<dbReference type="InterPro" id="IPR013324">
    <property type="entry name" value="RNA_pol_sigma_r3/r4-like"/>
</dbReference>
<dbReference type="CDD" id="cd06171">
    <property type="entry name" value="Sigma70_r4"/>
    <property type="match status" value="1"/>
</dbReference>
<dbReference type="SUPFAM" id="SSF88946">
    <property type="entry name" value="Sigma2 domain of RNA polymerase sigma factors"/>
    <property type="match status" value="1"/>
</dbReference>
<evidence type="ECO:0000259" key="7">
    <source>
        <dbReference type="Pfam" id="PF08281"/>
    </source>
</evidence>
<dbReference type="InterPro" id="IPR013249">
    <property type="entry name" value="RNA_pol_sigma70_r4_t2"/>
</dbReference>
<comment type="caution">
    <text evidence="8">The sequence shown here is derived from an EMBL/GenBank/DDBJ whole genome shotgun (WGS) entry which is preliminary data.</text>
</comment>
<dbReference type="RefSeq" id="WP_347920442.1">
    <property type="nucleotide sequence ID" value="NZ_JBDXMX010000003.1"/>
</dbReference>
<evidence type="ECO:0000256" key="4">
    <source>
        <dbReference type="ARBA" id="ARBA00023125"/>
    </source>
</evidence>
<sequence length="262" mass="28511">MRTARNDLVEQNIPLVGYAVSEMHHKYPMVERDEMVSVGLEGLVLAADTWDPDAGTQFSTWAHLKIRWAIQEFLQHLDWMGRRGRDKAKRLEKARAQLTHSLGRVPEDSELAVALGVSVEELRVMVAEGSKTQTHLDDSLNDMLAAAEDGPEKQVLDAEKNLLLHKAVAALPERTRQVVEMHYFQGLAQGEVAAALGVSDATISKEKKRGLALLQDVLGSALSVKPAIPVAASVPAAGREQFLAAAGGAMRGGIVPQVRRFA</sequence>
<dbReference type="InterPro" id="IPR007624">
    <property type="entry name" value="RNA_pol_sigma70_r3"/>
</dbReference>
<dbReference type="InterPro" id="IPR013325">
    <property type="entry name" value="RNA_pol_sigma_r2"/>
</dbReference>
<dbReference type="EMBL" id="JBDXMX010000003">
    <property type="protein sequence ID" value="MEO9247788.1"/>
    <property type="molecule type" value="Genomic_DNA"/>
</dbReference>
<keyword evidence="9" id="KW-1185">Reference proteome</keyword>
<keyword evidence="4" id="KW-0238">DNA-binding</keyword>
<keyword evidence="5" id="KW-0804">Transcription</keyword>
<gene>
    <name evidence="8" type="ORF">ABDK96_08860</name>
</gene>
<dbReference type="Gene3D" id="1.10.1740.10">
    <property type="match status" value="1"/>
</dbReference>
<evidence type="ECO:0000256" key="5">
    <source>
        <dbReference type="ARBA" id="ARBA00023163"/>
    </source>
</evidence>
<evidence type="ECO:0000313" key="9">
    <source>
        <dbReference type="Proteomes" id="UP001484097"/>
    </source>
</evidence>
<comment type="similarity">
    <text evidence="1">Belongs to the sigma-70 factor family. ECF subfamily.</text>
</comment>
<organism evidence="8 9">
    <name type="scientific">Citricoccus nitrophenolicus</name>
    <dbReference type="NCBI Taxonomy" id="863575"/>
    <lineage>
        <taxon>Bacteria</taxon>
        <taxon>Bacillati</taxon>
        <taxon>Actinomycetota</taxon>
        <taxon>Actinomycetes</taxon>
        <taxon>Micrococcales</taxon>
        <taxon>Micrococcaceae</taxon>
        <taxon>Citricoccus</taxon>
    </lineage>
</organism>
<dbReference type="Pfam" id="PF04539">
    <property type="entry name" value="Sigma70_r3"/>
    <property type="match status" value="1"/>
</dbReference>
<name>A0ABV0IHY7_9MICC</name>
<feature type="domain" description="RNA polymerase sigma-70 region 3" evidence="6">
    <location>
        <begin position="87"/>
        <end position="128"/>
    </location>
</feature>
<dbReference type="Gene3D" id="1.20.140.160">
    <property type="match status" value="1"/>
</dbReference>
<proteinExistence type="inferred from homology"/>
<keyword evidence="2" id="KW-0805">Transcription regulation</keyword>
<dbReference type="Proteomes" id="UP001484097">
    <property type="component" value="Unassembled WGS sequence"/>
</dbReference>
<evidence type="ECO:0000256" key="3">
    <source>
        <dbReference type="ARBA" id="ARBA00023082"/>
    </source>
</evidence>
<evidence type="ECO:0000256" key="1">
    <source>
        <dbReference type="ARBA" id="ARBA00010641"/>
    </source>
</evidence>
<reference evidence="8 9" key="1">
    <citation type="submission" date="2024-05" db="EMBL/GenBank/DDBJ databases">
        <authorList>
            <person name="Yi C."/>
        </authorList>
    </citation>
    <scope>NUCLEOTIDE SEQUENCE [LARGE SCALE GENOMIC DNA]</scope>
    <source>
        <strain evidence="8 9">XS13</strain>
    </source>
</reference>
<dbReference type="PANTHER" id="PTHR30385">
    <property type="entry name" value="SIGMA FACTOR F FLAGELLAR"/>
    <property type="match status" value="1"/>
</dbReference>
<dbReference type="SUPFAM" id="SSF88659">
    <property type="entry name" value="Sigma3 and sigma4 domains of RNA polymerase sigma factors"/>
    <property type="match status" value="2"/>
</dbReference>
<accession>A0ABV0IHY7</accession>
<dbReference type="Pfam" id="PF08281">
    <property type="entry name" value="Sigma70_r4_2"/>
    <property type="match status" value="1"/>
</dbReference>
<keyword evidence="3" id="KW-0731">Sigma factor</keyword>
<evidence type="ECO:0000259" key="6">
    <source>
        <dbReference type="Pfam" id="PF04539"/>
    </source>
</evidence>
<evidence type="ECO:0000313" key="8">
    <source>
        <dbReference type="EMBL" id="MEO9247788.1"/>
    </source>
</evidence>
<evidence type="ECO:0000256" key="2">
    <source>
        <dbReference type="ARBA" id="ARBA00023015"/>
    </source>
</evidence>